<gene>
    <name evidence="1" type="ORF">A2633_00385</name>
</gene>
<reference evidence="1 2" key="1">
    <citation type="journal article" date="2016" name="Nat. Commun.">
        <title>Thousands of microbial genomes shed light on interconnected biogeochemical processes in an aquifer system.</title>
        <authorList>
            <person name="Anantharaman K."/>
            <person name="Brown C.T."/>
            <person name="Hug L.A."/>
            <person name="Sharon I."/>
            <person name="Castelle C.J."/>
            <person name="Probst A.J."/>
            <person name="Thomas B.C."/>
            <person name="Singh A."/>
            <person name="Wilkins M.J."/>
            <person name="Karaoz U."/>
            <person name="Brodie E.L."/>
            <person name="Williams K.H."/>
            <person name="Hubbard S.S."/>
            <person name="Banfield J.F."/>
        </authorList>
    </citation>
    <scope>NUCLEOTIDE SEQUENCE [LARGE SCALE GENOMIC DNA]</scope>
</reference>
<evidence type="ECO:0000313" key="2">
    <source>
        <dbReference type="Proteomes" id="UP000177152"/>
    </source>
</evidence>
<comment type="caution">
    <text evidence="1">The sequence shown here is derived from an EMBL/GenBank/DDBJ whole genome shotgun (WGS) entry which is preliminary data.</text>
</comment>
<protein>
    <submittedName>
        <fullName evidence="1">Uncharacterized protein</fullName>
    </submittedName>
</protein>
<name>A0A1G2KBA6_9BACT</name>
<dbReference type="AlphaFoldDB" id="A0A1G2KBA6"/>
<accession>A0A1G2KBA6</accession>
<proteinExistence type="predicted"/>
<organism evidence="1 2">
    <name type="scientific">Candidatus Sungbacteria bacterium RIFCSPHIGHO2_01_FULL_47_32</name>
    <dbReference type="NCBI Taxonomy" id="1802264"/>
    <lineage>
        <taxon>Bacteria</taxon>
        <taxon>Candidatus Sungiibacteriota</taxon>
    </lineage>
</organism>
<sequence length="72" mass="8086">MGTFEHKIRMASENMRENLHVEGPKGVDAKGGATQKMIEQLRATGFEGSDEEAIQEIARRIRQGTKRDTRDA</sequence>
<evidence type="ECO:0000313" key="1">
    <source>
        <dbReference type="EMBL" id="OGZ95740.1"/>
    </source>
</evidence>
<dbReference type="EMBL" id="MHQC01000005">
    <property type="protein sequence ID" value="OGZ95740.1"/>
    <property type="molecule type" value="Genomic_DNA"/>
</dbReference>
<dbReference type="Proteomes" id="UP000177152">
    <property type="component" value="Unassembled WGS sequence"/>
</dbReference>